<protein>
    <submittedName>
        <fullName evidence="1">Uncharacterized protein</fullName>
    </submittedName>
</protein>
<comment type="caution">
    <text evidence="1">The sequence shown here is derived from an EMBL/GenBank/DDBJ whole genome shotgun (WGS) entry which is preliminary data.</text>
</comment>
<reference evidence="1" key="1">
    <citation type="submission" date="2023-04" db="EMBL/GenBank/DDBJ databases">
        <title>Draft Genome sequencing of Naganishia species isolated from polar environments using Oxford Nanopore Technology.</title>
        <authorList>
            <person name="Leo P."/>
            <person name="Venkateswaran K."/>
        </authorList>
    </citation>
    <scope>NUCLEOTIDE SEQUENCE</scope>
    <source>
        <strain evidence="1">MNA-CCFEE 5261</strain>
    </source>
</reference>
<name>A0ACC2W6U2_9TREE</name>
<sequence length="598" mass="65849">MSLPAGQRLFIEDVPLLIPDDGNDYSYDTSVELSFFDAAPIPSHVHVYDAAEFDRSISYVPVRPLELKRRQDQLYSTTKRNSNSVSTKRPSEYQRTATESRQSTANVTPFRRIASGPSQVSPTNMHLGLERHAVETSYIGFSPESIGSPSGTDSESGDSTRCNDGGFSALNTSESPEDEEDHAPMTPSRAGAKALQLLGAYNMPTKPVKSPYAKPGKEHYRPFPTSMKQEIDSFFGFSPQTKSSSCNQRHNQSHIAKQLKQVHPPQQDLCTLVDRKGQVWKDEVEQEEFAGLLSHQQSEQSSMMDTKPRVAGLLPPIKLRNKASIERLSASRNSLGIPGPITIPHDNVSIVGRDRHNTWEEEEEDVFGSVGSLSRTATGITLASSRAKERISYNRQLSHPPVTQMHFLQRDPYGGTQSRTAPDFCEQAAVFRRKQPPPALTLNGRAPSALSKVVVEQIVSGRPSLPTTQLPMRTSSRLPTTAPQPSLPHTPFMAPRTAPVPPRAPKAPGRLPTRSSEGRKSEASDSSSPHTPSTPSPEHLKSEQSHHHIIQPAPTRGMSFFEDSPPPDQTHFRIGVNSKAAMREGNKIAQVVSQEYDP</sequence>
<accession>A0ACC2W6U2</accession>
<organism evidence="1 2">
    <name type="scientific">Naganishia cerealis</name>
    <dbReference type="NCBI Taxonomy" id="610337"/>
    <lineage>
        <taxon>Eukaryota</taxon>
        <taxon>Fungi</taxon>
        <taxon>Dikarya</taxon>
        <taxon>Basidiomycota</taxon>
        <taxon>Agaricomycotina</taxon>
        <taxon>Tremellomycetes</taxon>
        <taxon>Filobasidiales</taxon>
        <taxon>Filobasidiaceae</taxon>
        <taxon>Naganishia</taxon>
    </lineage>
</organism>
<proteinExistence type="predicted"/>
<evidence type="ECO:0000313" key="2">
    <source>
        <dbReference type="Proteomes" id="UP001241377"/>
    </source>
</evidence>
<keyword evidence="2" id="KW-1185">Reference proteome</keyword>
<dbReference type="EMBL" id="JASBWR010000026">
    <property type="protein sequence ID" value="KAJ9107030.1"/>
    <property type="molecule type" value="Genomic_DNA"/>
</dbReference>
<evidence type="ECO:0000313" key="1">
    <source>
        <dbReference type="EMBL" id="KAJ9107030.1"/>
    </source>
</evidence>
<gene>
    <name evidence="1" type="ORF">QFC19_002899</name>
</gene>
<dbReference type="Proteomes" id="UP001241377">
    <property type="component" value="Unassembled WGS sequence"/>
</dbReference>